<dbReference type="STRING" id="4097.A0A1S4DAR5"/>
<sequence length="257" mass="28867">MTDCKPSPSPADSTIQLSKHGETFAGPSVYRSIVGALQYVTITRPEISFSVSRVCQYMHNPTMDHWKAVKRILRYLKGTLTYGLSIIPSTFSSVHVYCDAGWAADPDDRRSHHGFAVYYGYNLISWSSRKQQVVARSSTEAEYCAIAFAASEVSWLTSLLKELQLPCPPAPVVFCDNISAIYFTANPVFHQRLKHIEIDYHFVREKVDRGQLSVRYIPSTDQTADIFTKALSSSRFSQLRSKLNVSKLDMSLPGGVR</sequence>
<dbReference type="OrthoDB" id="1717466at2759"/>
<reference evidence="1" key="1">
    <citation type="submission" date="2025-08" db="UniProtKB">
        <authorList>
            <consortium name="RefSeq"/>
        </authorList>
    </citation>
    <scope>IDENTIFICATION</scope>
</reference>
<proteinExistence type="predicted"/>
<gene>
    <name evidence="1" type="primary">LOC107827842</name>
</gene>
<dbReference type="PaxDb" id="4097-A0A1S4DAR5"/>
<dbReference type="PANTHER" id="PTHR11439:SF455">
    <property type="entry name" value="RLK (RECEPTOR-LIKE PROTEIN KINASE) 8, PUTATIVE-RELATED"/>
    <property type="match status" value="1"/>
</dbReference>
<accession>A0A1S4DAR5</accession>
<evidence type="ECO:0000313" key="1">
    <source>
        <dbReference type="RefSeq" id="XP_016510540.1"/>
    </source>
</evidence>
<dbReference type="InterPro" id="IPR043502">
    <property type="entry name" value="DNA/RNA_pol_sf"/>
</dbReference>
<dbReference type="RefSeq" id="XP_016510540.1">
    <property type="nucleotide sequence ID" value="XM_016655054.1"/>
</dbReference>
<name>A0A1S4DAR5_TOBAC</name>
<dbReference type="CDD" id="cd09272">
    <property type="entry name" value="RNase_HI_RT_Ty1"/>
    <property type="match status" value="1"/>
</dbReference>
<protein>
    <submittedName>
        <fullName evidence="1">Uncharacterized mitochondrial protein AtMg00810-like</fullName>
    </submittedName>
</protein>
<dbReference type="AlphaFoldDB" id="A0A1S4DAR5"/>
<dbReference type="OMA" id="QYLMITH"/>
<organism evidence="1">
    <name type="scientific">Nicotiana tabacum</name>
    <name type="common">Common tobacco</name>
    <dbReference type="NCBI Taxonomy" id="4097"/>
    <lineage>
        <taxon>Eukaryota</taxon>
        <taxon>Viridiplantae</taxon>
        <taxon>Streptophyta</taxon>
        <taxon>Embryophyta</taxon>
        <taxon>Tracheophyta</taxon>
        <taxon>Spermatophyta</taxon>
        <taxon>Magnoliopsida</taxon>
        <taxon>eudicotyledons</taxon>
        <taxon>Gunneridae</taxon>
        <taxon>Pentapetalae</taxon>
        <taxon>asterids</taxon>
        <taxon>lamiids</taxon>
        <taxon>Solanales</taxon>
        <taxon>Solanaceae</taxon>
        <taxon>Nicotianoideae</taxon>
        <taxon>Nicotianeae</taxon>
        <taxon>Nicotiana</taxon>
    </lineage>
</organism>
<dbReference type="SUPFAM" id="SSF56672">
    <property type="entry name" value="DNA/RNA polymerases"/>
    <property type="match status" value="1"/>
</dbReference>
<dbReference type="KEGG" id="nta:107827842"/>
<dbReference type="PANTHER" id="PTHR11439">
    <property type="entry name" value="GAG-POL-RELATED RETROTRANSPOSON"/>
    <property type="match status" value="1"/>
</dbReference>